<accession>A0A5K7SB59</accession>
<dbReference type="EC" id="2.7.7.2" evidence="15"/>
<comment type="catalytic activity">
    <reaction evidence="14 15">
        <text>FMN + ATP + H(+) = FAD + diphosphate</text>
        <dbReference type="Rhea" id="RHEA:17237"/>
        <dbReference type="ChEBI" id="CHEBI:15378"/>
        <dbReference type="ChEBI" id="CHEBI:30616"/>
        <dbReference type="ChEBI" id="CHEBI:33019"/>
        <dbReference type="ChEBI" id="CHEBI:57692"/>
        <dbReference type="ChEBI" id="CHEBI:58210"/>
        <dbReference type="EC" id="2.7.7.2"/>
    </reaction>
</comment>
<keyword evidence="12" id="KW-0511">Multifunctional enzyme</keyword>
<keyword evidence="4 15" id="KW-0285">Flavoprotein</keyword>
<dbReference type="InterPro" id="IPR015864">
    <property type="entry name" value="FAD_synthase"/>
</dbReference>
<keyword evidence="10 15" id="KW-0274">FAD</keyword>
<dbReference type="Pfam" id="PF06574">
    <property type="entry name" value="FAD_syn"/>
    <property type="match status" value="1"/>
</dbReference>
<keyword evidence="7 15" id="KW-0548">Nucleotidyltransferase</keyword>
<evidence type="ECO:0000259" key="16">
    <source>
        <dbReference type="SMART" id="SM00904"/>
    </source>
</evidence>
<evidence type="ECO:0000256" key="11">
    <source>
        <dbReference type="ARBA" id="ARBA00022840"/>
    </source>
</evidence>
<dbReference type="SUPFAM" id="SSF52374">
    <property type="entry name" value="Nucleotidylyl transferase"/>
    <property type="match status" value="1"/>
</dbReference>
<dbReference type="SUPFAM" id="SSF82114">
    <property type="entry name" value="Riboflavin kinase-like"/>
    <property type="match status" value="1"/>
</dbReference>
<evidence type="ECO:0000256" key="4">
    <source>
        <dbReference type="ARBA" id="ARBA00022630"/>
    </source>
</evidence>
<dbReference type="Gene3D" id="2.40.30.30">
    <property type="entry name" value="Riboflavin kinase-like"/>
    <property type="match status" value="1"/>
</dbReference>
<comment type="catalytic activity">
    <reaction evidence="13 15">
        <text>riboflavin + ATP = FMN + ADP + H(+)</text>
        <dbReference type="Rhea" id="RHEA:14357"/>
        <dbReference type="ChEBI" id="CHEBI:15378"/>
        <dbReference type="ChEBI" id="CHEBI:30616"/>
        <dbReference type="ChEBI" id="CHEBI:57986"/>
        <dbReference type="ChEBI" id="CHEBI:58210"/>
        <dbReference type="ChEBI" id="CHEBI:456216"/>
        <dbReference type="EC" id="2.7.1.26"/>
    </reaction>
</comment>
<evidence type="ECO:0000256" key="13">
    <source>
        <dbReference type="ARBA" id="ARBA00047880"/>
    </source>
</evidence>
<name>A0A5K7SB59_9BACT</name>
<evidence type="ECO:0000256" key="14">
    <source>
        <dbReference type="ARBA" id="ARBA00049494"/>
    </source>
</evidence>
<dbReference type="UniPathway" id="UPA00276">
    <property type="reaction ID" value="UER00406"/>
</dbReference>
<dbReference type="GO" id="GO:0008531">
    <property type="term" value="F:riboflavin kinase activity"/>
    <property type="evidence" value="ECO:0007669"/>
    <property type="project" value="UniProtKB-UniRule"/>
</dbReference>
<comment type="pathway">
    <text evidence="3 15">Cofactor biosynthesis; FMN biosynthesis; FMN from riboflavin (ATP route): step 1/1.</text>
</comment>
<dbReference type="AlphaFoldDB" id="A0A5K7SB59"/>
<dbReference type="NCBIfam" id="TIGR00125">
    <property type="entry name" value="cyt_tran_rel"/>
    <property type="match status" value="1"/>
</dbReference>
<dbReference type="NCBIfam" id="NF004160">
    <property type="entry name" value="PRK05627.1-3"/>
    <property type="match status" value="1"/>
</dbReference>
<keyword evidence="5 15" id="KW-0288">FMN</keyword>
<keyword evidence="11 15" id="KW-0067">ATP-binding</keyword>
<feature type="domain" description="Riboflavin kinase" evidence="16">
    <location>
        <begin position="182"/>
        <end position="309"/>
    </location>
</feature>
<dbReference type="EMBL" id="AP018694">
    <property type="protein sequence ID" value="BBE18719.1"/>
    <property type="molecule type" value="Genomic_DNA"/>
</dbReference>
<dbReference type="Proteomes" id="UP001193389">
    <property type="component" value="Chromosome"/>
</dbReference>
<dbReference type="PIRSF" id="PIRSF004491">
    <property type="entry name" value="FAD_Synth"/>
    <property type="match status" value="1"/>
</dbReference>
<dbReference type="CDD" id="cd02064">
    <property type="entry name" value="FAD_synthetase_N"/>
    <property type="match status" value="1"/>
</dbReference>
<dbReference type="GO" id="GO:0003919">
    <property type="term" value="F:FMN adenylyltransferase activity"/>
    <property type="evidence" value="ECO:0007669"/>
    <property type="project" value="UniProtKB-UniRule"/>
</dbReference>
<dbReference type="EC" id="2.7.1.26" evidence="15"/>
<dbReference type="NCBIfam" id="NF004162">
    <property type="entry name" value="PRK05627.1-5"/>
    <property type="match status" value="1"/>
</dbReference>
<dbReference type="PANTHER" id="PTHR22749">
    <property type="entry name" value="RIBOFLAVIN KINASE/FMN ADENYLYLTRANSFERASE"/>
    <property type="match status" value="1"/>
</dbReference>
<keyword evidence="6 15" id="KW-0808">Transferase</keyword>
<comment type="similarity">
    <text evidence="15">Belongs to the ribF family.</text>
</comment>
<evidence type="ECO:0000256" key="10">
    <source>
        <dbReference type="ARBA" id="ARBA00022827"/>
    </source>
</evidence>
<evidence type="ECO:0000256" key="12">
    <source>
        <dbReference type="ARBA" id="ARBA00023268"/>
    </source>
</evidence>
<protein>
    <recommendedName>
        <fullName evidence="15">Riboflavin biosynthesis protein</fullName>
    </recommendedName>
    <domain>
        <recommendedName>
            <fullName evidence="15">Riboflavin kinase</fullName>
            <ecNumber evidence="15">2.7.1.26</ecNumber>
        </recommendedName>
        <alternativeName>
            <fullName evidence="15">Flavokinase</fullName>
        </alternativeName>
    </domain>
    <domain>
        <recommendedName>
            <fullName evidence="15">FMN adenylyltransferase</fullName>
            <ecNumber evidence="15">2.7.7.2</ecNumber>
        </recommendedName>
        <alternativeName>
            <fullName evidence="15">FAD pyrophosphorylase</fullName>
        </alternativeName>
        <alternativeName>
            <fullName evidence="15">FAD synthase</fullName>
        </alternativeName>
    </domain>
</protein>
<evidence type="ECO:0000256" key="3">
    <source>
        <dbReference type="ARBA" id="ARBA00005201"/>
    </source>
</evidence>
<evidence type="ECO:0000313" key="18">
    <source>
        <dbReference type="Proteomes" id="UP001193389"/>
    </source>
</evidence>
<dbReference type="GO" id="GO:0006747">
    <property type="term" value="P:FAD biosynthetic process"/>
    <property type="evidence" value="ECO:0007669"/>
    <property type="project" value="UniProtKB-UniRule"/>
</dbReference>
<evidence type="ECO:0000313" key="17">
    <source>
        <dbReference type="EMBL" id="BBE18719.1"/>
    </source>
</evidence>
<evidence type="ECO:0000256" key="1">
    <source>
        <dbReference type="ARBA" id="ARBA00002121"/>
    </source>
</evidence>
<evidence type="ECO:0000256" key="7">
    <source>
        <dbReference type="ARBA" id="ARBA00022695"/>
    </source>
</evidence>
<dbReference type="UniPathway" id="UPA00277">
    <property type="reaction ID" value="UER00407"/>
</dbReference>
<dbReference type="Gene3D" id="3.40.50.620">
    <property type="entry name" value="HUPs"/>
    <property type="match status" value="1"/>
</dbReference>
<dbReference type="FunFam" id="3.40.50.620:FF:000021">
    <property type="entry name" value="Riboflavin biosynthesis protein"/>
    <property type="match status" value="1"/>
</dbReference>
<proteinExistence type="inferred from homology"/>
<dbReference type="InterPro" id="IPR014729">
    <property type="entry name" value="Rossmann-like_a/b/a_fold"/>
</dbReference>
<dbReference type="GO" id="GO:0009398">
    <property type="term" value="P:FMN biosynthetic process"/>
    <property type="evidence" value="ECO:0007669"/>
    <property type="project" value="UniProtKB-UniRule"/>
</dbReference>
<evidence type="ECO:0000256" key="15">
    <source>
        <dbReference type="PIRNR" id="PIRNR004491"/>
    </source>
</evidence>
<keyword evidence="18" id="KW-1185">Reference proteome</keyword>
<organism evidence="17 18">
    <name type="scientific">Aquipluma nitroreducens</name>
    <dbReference type="NCBI Taxonomy" id="2010828"/>
    <lineage>
        <taxon>Bacteria</taxon>
        <taxon>Pseudomonadati</taxon>
        <taxon>Bacteroidota</taxon>
        <taxon>Bacteroidia</taxon>
        <taxon>Marinilabiliales</taxon>
        <taxon>Prolixibacteraceae</taxon>
        <taxon>Aquipluma</taxon>
    </lineage>
</organism>
<dbReference type="InterPro" id="IPR023468">
    <property type="entry name" value="Riboflavin_kinase"/>
</dbReference>
<evidence type="ECO:0000256" key="2">
    <source>
        <dbReference type="ARBA" id="ARBA00004726"/>
    </source>
</evidence>
<keyword evidence="9 15" id="KW-0418">Kinase</keyword>
<dbReference type="GO" id="GO:0005524">
    <property type="term" value="F:ATP binding"/>
    <property type="evidence" value="ECO:0007669"/>
    <property type="project" value="UniProtKB-UniRule"/>
</dbReference>
<dbReference type="GO" id="GO:0009231">
    <property type="term" value="P:riboflavin biosynthetic process"/>
    <property type="evidence" value="ECO:0007669"/>
    <property type="project" value="InterPro"/>
</dbReference>
<gene>
    <name evidence="17" type="ORF">AQPE_2884</name>
</gene>
<evidence type="ECO:0000256" key="5">
    <source>
        <dbReference type="ARBA" id="ARBA00022643"/>
    </source>
</evidence>
<sequence>MKIHRDLNDFYAHNPVLTVGTFDGVHLGHRKIIARLHDLAKAINGESVIFTFDPHPRKIVAPAESNLRLLTTLDEKIELFEQSGIDHLIVYPFTPEFAQLSYEQFVEQILVGQIHTKSLVVGYDHKFGRGRQGDFEFLKGCADRHEFQIEKLDVLLVNESNVSSTKIREAIQIGDFETANVFLGYSFVLHGTVVEGQKLGRQIQFPTANIEASDPDKIIPGYGVYAVQAKVQNKTYRGMLNIGSRPTVNRNADHRSIEVHLFDFDSDIYGEHLELIFFRKLREEQKFESLDALKEQLAKDKANTISFFQAIQK</sequence>
<dbReference type="InterPro" id="IPR023465">
    <property type="entry name" value="Riboflavin_kinase_dom_sf"/>
</dbReference>
<dbReference type="InterPro" id="IPR015865">
    <property type="entry name" value="Riboflavin_kinase_bac/euk"/>
</dbReference>
<dbReference type="NCBIfam" id="TIGR00083">
    <property type="entry name" value="ribF"/>
    <property type="match status" value="1"/>
</dbReference>
<comment type="pathway">
    <text evidence="2 15">Cofactor biosynthesis; FAD biosynthesis; FAD from FMN: step 1/1.</text>
</comment>
<dbReference type="KEGG" id="anf:AQPE_2884"/>
<evidence type="ECO:0000256" key="9">
    <source>
        <dbReference type="ARBA" id="ARBA00022777"/>
    </source>
</evidence>
<evidence type="ECO:0000256" key="6">
    <source>
        <dbReference type="ARBA" id="ARBA00022679"/>
    </source>
</evidence>
<dbReference type="PANTHER" id="PTHR22749:SF6">
    <property type="entry name" value="RIBOFLAVIN KINASE"/>
    <property type="match status" value="1"/>
</dbReference>
<comment type="function">
    <text evidence="1">Catalyzes the phosphorylation of riboflavin to FMN followed by the adenylation of FMN to FAD.</text>
</comment>
<evidence type="ECO:0000256" key="8">
    <source>
        <dbReference type="ARBA" id="ARBA00022741"/>
    </source>
</evidence>
<dbReference type="InterPro" id="IPR002606">
    <property type="entry name" value="Riboflavin_kinase_bac"/>
</dbReference>
<dbReference type="Pfam" id="PF01687">
    <property type="entry name" value="Flavokinase"/>
    <property type="match status" value="1"/>
</dbReference>
<reference evidence="17" key="1">
    <citation type="journal article" date="2020" name="Int. J. Syst. Evol. Microbiol.">
        <title>Aquipluma nitroreducens gen. nov. sp. nov., a novel facultatively anaerobic bacterium isolated from a freshwater lake.</title>
        <authorList>
            <person name="Watanabe M."/>
            <person name="Kojima H."/>
            <person name="Fukui M."/>
        </authorList>
    </citation>
    <scope>NUCLEOTIDE SEQUENCE</scope>
    <source>
        <strain evidence="17">MeG22</strain>
    </source>
</reference>
<dbReference type="InterPro" id="IPR004821">
    <property type="entry name" value="Cyt_trans-like"/>
</dbReference>
<dbReference type="RefSeq" id="WP_318347030.1">
    <property type="nucleotide sequence ID" value="NZ_AP018694.1"/>
</dbReference>
<dbReference type="SMART" id="SM00904">
    <property type="entry name" value="Flavokinase"/>
    <property type="match status" value="1"/>
</dbReference>
<keyword evidence="8 15" id="KW-0547">Nucleotide-binding</keyword>